<evidence type="ECO:0000313" key="1">
    <source>
        <dbReference type="EMBL" id="CUX03857.1"/>
    </source>
</evidence>
<dbReference type="GO" id="GO:0016740">
    <property type="term" value="F:transferase activity"/>
    <property type="evidence" value="ECO:0007669"/>
    <property type="project" value="UniProtKB-KW"/>
</dbReference>
<comment type="caution">
    <text evidence="1">The sequence shown here is derived from an EMBL/GenBank/DDBJ whole genome shotgun (WGS) entry which is preliminary data.</text>
</comment>
<dbReference type="Gene3D" id="3.40.50.2000">
    <property type="entry name" value="Glycogen Phosphorylase B"/>
    <property type="match status" value="2"/>
</dbReference>
<sequence>MHSPKVHLGRIAEVDRLRRFQMHVLLFGKIPPIQGGVSRSTWLAACDFLDAGHSIDVITNAEAMEYGFRQMTMEADDEIEVFQQRGGTIHNVESIPTQSYIPWAPPFLTQMLGAGLESIKRKVPDIIIGWYFEPYGVAASLLGRMYNVPVVLRHAGSDLGRLRNVSTLGIAYDAFLSEAAAVITGKSAQTETILKQAGVRDDAVFRAKGRALHRSFCDPSQVFDLPELVARSEEWFSNYGFDDDTYQKLIAWNRAGLESDDPAIGSYGKIAEVKGTYNLIDAIDALASKGIKVSYRALWSATPKRFAHAFKYLSERQNMRGRSIVLPPVAPWRVPGFIRSCSAVAFLENRFPITFHTPQVPREVIACGSPLILSGEIYEKVYFGSQLVDRVNVLKIDDPQDVAQLEKGIADLIASSELRQCLIHHSKALSRVLEARAPIGDPIVEIAEGLVGNEYRSAAVG</sequence>
<evidence type="ECO:0000313" key="2">
    <source>
        <dbReference type="Proteomes" id="UP000191933"/>
    </source>
</evidence>
<proteinExistence type="predicted"/>
<dbReference type="Proteomes" id="UP000191933">
    <property type="component" value="Unassembled WGS sequence"/>
</dbReference>
<keyword evidence="2" id="KW-1185">Reference proteome</keyword>
<keyword evidence="1" id="KW-0808">Transferase</keyword>
<dbReference type="SUPFAM" id="SSF53756">
    <property type="entry name" value="UDP-Glycosyltransferase/glycogen phosphorylase"/>
    <property type="match status" value="1"/>
</dbReference>
<dbReference type="AlphaFoldDB" id="A0A9W5B841"/>
<protein>
    <submittedName>
        <fullName evidence="1">Glycosyl transferase group 1 family protein (Modular protein)</fullName>
    </submittedName>
</protein>
<name>A0A9W5B841_9HYPH</name>
<dbReference type="EMBL" id="FBVY01000049">
    <property type="protein sequence ID" value="CUX03857.1"/>
    <property type="molecule type" value="Genomic_DNA"/>
</dbReference>
<reference evidence="1 2" key="1">
    <citation type="submission" date="2016-01" db="EMBL/GenBank/DDBJ databases">
        <authorList>
            <person name="Regsiter A."/>
            <person name="william w."/>
        </authorList>
    </citation>
    <scope>NUCLEOTIDE SEQUENCE [LARGE SCALE GENOMIC DNA]</scope>
    <source>
        <strain evidence="1 2">CFBP 5494</strain>
    </source>
</reference>
<organism evidence="1 2">
    <name type="scientific">Agrobacterium genomosp. 2 str. CFBP 5494</name>
    <dbReference type="NCBI Taxonomy" id="1183436"/>
    <lineage>
        <taxon>Bacteria</taxon>
        <taxon>Pseudomonadati</taxon>
        <taxon>Pseudomonadota</taxon>
        <taxon>Alphaproteobacteria</taxon>
        <taxon>Hyphomicrobiales</taxon>
        <taxon>Rhizobiaceae</taxon>
        <taxon>Rhizobium/Agrobacterium group</taxon>
        <taxon>Agrobacterium</taxon>
        <taxon>Agrobacterium tumefaciens complex</taxon>
    </lineage>
</organism>
<accession>A0A9W5B841</accession>
<gene>
    <name evidence="1" type="ORF">AGR2A_pc0048</name>
</gene>